<sequence length="194" mass="19946">MSSECLLRHFSTYGEIEEGPFRGKGKSSSFASKKNIDGHQIVCKYAGEGKKGNHGAAPNVGVGGIQTSIGFPGNDALQPVTTLGSQYGGSRGLSSHGGFPQVEGGVAVLPHHQHPFSIGGPALTPIGSRAPPSLGSGGAYVGGTGGAYGVGSQYGGPRSGESSQHRKRLGCCDYWFSRQSSFACDLFVILLVFG</sequence>
<gene>
    <name evidence="1" type="ORF">CK203_097713</name>
</gene>
<dbReference type="Proteomes" id="UP000288805">
    <property type="component" value="Unassembled WGS sequence"/>
</dbReference>
<accession>A0A438C6I5</accession>
<protein>
    <submittedName>
        <fullName evidence="1">Uncharacterized protein</fullName>
    </submittedName>
</protein>
<name>A0A438C6I5_VITVI</name>
<organism evidence="1 2">
    <name type="scientific">Vitis vinifera</name>
    <name type="common">Grape</name>
    <dbReference type="NCBI Taxonomy" id="29760"/>
    <lineage>
        <taxon>Eukaryota</taxon>
        <taxon>Viridiplantae</taxon>
        <taxon>Streptophyta</taxon>
        <taxon>Embryophyta</taxon>
        <taxon>Tracheophyta</taxon>
        <taxon>Spermatophyta</taxon>
        <taxon>Magnoliopsida</taxon>
        <taxon>eudicotyledons</taxon>
        <taxon>Gunneridae</taxon>
        <taxon>Pentapetalae</taxon>
        <taxon>rosids</taxon>
        <taxon>Vitales</taxon>
        <taxon>Vitaceae</taxon>
        <taxon>Viteae</taxon>
        <taxon>Vitis</taxon>
    </lineage>
</organism>
<dbReference type="EMBL" id="QGNW01002510">
    <property type="protein sequence ID" value="RVW18864.1"/>
    <property type="molecule type" value="Genomic_DNA"/>
</dbReference>
<proteinExistence type="predicted"/>
<reference evidence="1 2" key="1">
    <citation type="journal article" date="2018" name="PLoS Genet.">
        <title>Population sequencing reveals clonal diversity and ancestral inbreeding in the grapevine cultivar Chardonnay.</title>
        <authorList>
            <person name="Roach M.J."/>
            <person name="Johnson D.L."/>
            <person name="Bohlmann J."/>
            <person name="van Vuuren H.J."/>
            <person name="Jones S.J."/>
            <person name="Pretorius I.S."/>
            <person name="Schmidt S.A."/>
            <person name="Borneman A.R."/>
        </authorList>
    </citation>
    <scope>NUCLEOTIDE SEQUENCE [LARGE SCALE GENOMIC DNA]</scope>
    <source>
        <strain evidence="2">cv. Chardonnay</strain>
        <tissue evidence="1">Leaf</tissue>
    </source>
</reference>
<dbReference type="AlphaFoldDB" id="A0A438C6I5"/>
<evidence type="ECO:0000313" key="1">
    <source>
        <dbReference type="EMBL" id="RVW18864.1"/>
    </source>
</evidence>
<comment type="caution">
    <text evidence="1">The sequence shown here is derived from an EMBL/GenBank/DDBJ whole genome shotgun (WGS) entry which is preliminary data.</text>
</comment>
<evidence type="ECO:0000313" key="2">
    <source>
        <dbReference type="Proteomes" id="UP000288805"/>
    </source>
</evidence>